<dbReference type="PANTHER" id="PTHR33476:SF7">
    <property type="entry name" value="EMB|CAB62613.1"/>
    <property type="match status" value="1"/>
</dbReference>
<dbReference type="GO" id="GO:0008356">
    <property type="term" value="P:asymmetric cell division"/>
    <property type="evidence" value="ECO:0007669"/>
    <property type="project" value="InterPro"/>
</dbReference>
<feature type="region of interest" description="Disordered" evidence="1">
    <location>
        <begin position="632"/>
        <end position="655"/>
    </location>
</feature>
<evidence type="ECO:0000256" key="1">
    <source>
        <dbReference type="SAM" id="MobiDB-lite"/>
    </source>
</evidence>
<evidence type="ECO:0000313" key="2">
    <source>
        <dbReference type="EMBL" id="KAJ4974996.1"/>
    </source>
</evidence>
<feature type="region of interest" description="Disordered" evidence="1">
    <location>
        <begin position="273"/>
        <end position="311"/>
    </location>
</feature>
<feature type="compositionally biased region" description="Basic and acidic residues" evidence="1">
    <location>
        <begin position="410"/>
        <end position="426"/>
    </location>
</feature>
<accession>A0A9Q0KQT3</accession>
<protein>
    <submittedName>
        <fullName evidence="2">Uncharacterized protein</fullName>
    </submittedName>
</protein>
<organism evidence="2 3">
    <name type="scientific">Protea cynaroides</name>
    <dbReference type="NCBI Taxonomy" id="273540"/>
    <lineage>
        <taxon>Eukaryota</taxon>
        <taxon>Viridiplantae</taxon>
        <taxon>Streptophyta</taxon>
        <taxon>Embryophyta</taxon>
        <taxon>Tracheophyta</taxon>
        <taxon>Spermatophyta</taxon>
        <taxon>Magnoliopsida</taxon>
        <taxon>Proteales</taxon>
        <taxon>Proteaceae</taxon>
        <taxon>Protea</taxon>
    </lineage>
</organism>
<dbReference type="PANTHER" id="PTHR33476">
    <property type="entry name" value="EMB|CAB62613.1"/>
    <property type="match status" value="1"/>
</dbReference>
<dbReference type="InterPro" id="IPR040348">
    <property type="entry name" value="POLAR-like"/>
</dbReference>
<reference evidence="2" key="1">
    <citation type="journal article" date="2023" name="Plant J.">
        <title>The genome of the king protea, Protea cynaroides.</title>
        <authorList>
            <person name="Chang J."/>
            <person name="Duong T.A."/>
            <person name="Schoeman C."/>
            <person name="Ma X."/>
            <person name="Roodt D."/>
            <person name="Barker N."/>
            <person name="Li Z."/>
            <person name="Van de Peer Y."/>
            <person name="Mizrachi E."/>
        </authorList>
    </citation>
    <scope>NUCLEOTIDE SEQUENCE</scope>
    <source>
        <tissue evidence="2">Young leaves</tissue>
    </source>
</reference>
<sequence length="683" mass="76040">MDFWVVAAAAGAGYLAKYLSREREGEDLSKSVSGGSTHDKSESQSLLQQLRERACPLQRLSRRQLGENATSGREDISSNSHLRLSEENGAGASATEMASTSWFDDQASVNLRGCEECNILSLSSLPMGFPGKNNHQEKVDEIKRTSEVCEKSGDFLSSEPSTGEEGFYNRYGKSKSFLRSRRPHMYSIKPLSSLEGSLISQLYKEPVGLDEYVLTQLSSPTAPTVRPLFVTDGKQIISRASNDSYKVQFEIVENMENKGAEAYAEGEAVLGVPPLPKRGSVQHPKKLKQTRERGCLERSSSSNVRVGPKKIQSQGSPTGMLLFYIGIAIGVVSTVMANKREVDRLNELLKQTENFIEDLHEELEMKDSLTVQELANEGYESQENNDFSIHHQPSALFFPQQELTESTNCDNKEPYDQKEDDKSETMSKIEAELEAELERLELSMCSSSVQGRLSSLLELDPNFEADIVSGTSSTSTHTANYAVSPRELSLRLHEVIQARLQERIMELETAIQQSRQRMHLSTSEGVNSQRDFSNSEIGSSSTHESLTKREDSNNIARPLVLNLSGEAVDAYDDAYEEFIRVTEPEDENPPTTVSNKNNLHGEALDLLNQSQFYHQNRSGQNGSLTHLKAFEERQSKSQGSSELGDSEDEDDEMGKLLIQQIVEKTKQGSPALLNVQKMLFSMD</sequence>
<feature type="region of interest" description="Disordered" evidence="1">
    <location>
        <begin position="514"/>
        <end position="551"/>
    </location>
</feature>
<feature type="compositionally biased region" description="Polar residues" evidence="1">
    <location>
        <begin position="514"/>
        <end position="544"/>
    </location>
</feature>
<feature type="region of interest" description="Disordered" evidence="1">
    <location>
        <begin position="28"/>
        <end position="97"/>
    </location>
</feature>
<dbReference type="OrthoDB" id="1701885at2759"/>
<feature type="region of interest" description="Disordered" evidence="1">
    <location>
        <begin position="405"/>
        <end position="426"/>
    </location>
</feature>
<dbReference type="Proteomes" id="UP001141806">
    <property type="component" value="Unassembled WGS sequence"/>
</dbReference>
<proteinExistence type="predicted"/>
<name>A0A9Q0KQT3_9MAGN</name>
<feature type="compositionally biased region" description="Polar residues" evidence="1">
    <location>
        <begin position="67"/>
        <end position="82"/>
    </location>
</feature>
<gene>
    <name evidence="2" type="ORF">NE237_008170</name>
</gene>
<evidence type="ECO:0000313" key="3">
    <source>
        <dbReference type="Proteomes" id="UP001141806"/>
    </source>
</evidence>
<dbReference type="AlphaFoldDB" id="A0A9Q0KQT3"/>
<comment type="caution">
    <text evidence="2">The sequence shown here is derived from an EMBL/GenBank/DDBJ whole genome shotgun (WGS) entry which is preliminary data.</text>
</comment>
<keyword evidence="3" id="KW-1185">Reference proteome</keyword>
<dbReference type="EMBL" id="JAMYWD010000004">
    <property type="protein sequence ID" value="KAJ4974996.1"/>
    <property type="molecule type" value="Genomic_DNA"/>
</dbReference>